<organism evidence="2 3">
    <name type="scientific">Rhizobium mongolense USDA 1844</name>
    <dbReference type="NCBI Taxonomy" id="1079460"/>
    <lineage>
        <taxon>Bacteria</taxon>
        <taxon>Pseudomonadati</taxon>
        <taxon>Pseudomonadota</taxon>
        <taxon>Alphaproteobacteria</taxon>
        <taxon>Hyphomicrobiales</taxon>
        <taxon>Rhizobiaceae</taxon>
        <taxon>Rhizobium/Agrobacterium group</taxon>
        <taxon>Rhizobium</taxon>
    </lineage>
</organism>
<feature type="compositionally biased region" description="Basic residues" evidence="1">
    <location>
        <begin position="19"/>
        <end position="40"/>
    </location>
</feature>
<name>A0A559TJX3_9HYPH</name>
<protein>
    <submittedName>
        <fullName evidence="2">Uncharacterized protein</fullName>
    </submittedName>
</protein>
<dbReference type="Proteomes" id="UP000319824">
    <property type="component" value="Unassembled WGS sequence"/>
</dbReference>
<evidence type="ECO:0000256" key="1">
    <source>
        <dbReference type="SAM" id="MobiDB-lite"/>
    </source>
</evidence>
<dbReference type="EMBL" id="VISO01000001">
    <property type="protein sequence ID" value="TVZ74904.1"/>
    <property type="molecule type" value="Genomic_DNA"/>
</dbReference>
<reference evidence="2 3" key="1">
    <citation type="submission" date="2019-06" db="EMBL/GenBank/DDBJ databases">
        <title>Pac Bio to generate improved reference genome sequences for organisms with transposon mutant libraries (support for FEBA project).</title>
        <authorList>
            <person name="Blow M."/>
        </authorList>
    </citation>
    <scope>NUCLEOTIDE SEQUENCE [LARGE SCALE GENOMIC DNA]</scope>
    <source>
        <strain evidence="2 3">USDA 1844</strain>
    </source>
</reference>
<evidence type="ECO:0000313" key="3">
    <source>
        <dbReference type="Proteomes" id="UP000319824"/>
    </source>
</evidence>
<sequence length="171" mass="18904">MEGGRKRLSCSAGNANAVRRGRKLRMAVAGKRSRRSRSPIRHASSSPRRTWPDSGGRNHEMAALRARCPVGTLQRRTRRPVAKSHSVDFGRDGPGRPGSCFHLSTRYRELAIRRLEDLCVGRQSRLSSKSSSPEATNPKPSIWGKLDLTSDQQPFAGRKEMSAVAGNNDRS</sequence>
<gene>
    <name evidence="2" type="ORF">BCL32_0237</name>
</gene>
<feature type="region of interest" description="Disordered" evidence="1">
    <location>
        <begin position="70"/>
        <end position="100"/>
    </location>
</feature>
<feature type="region of interest" description="Disordered" evidence="1">
    <location>
        <begin position="1"/>
        <end position="57"/>
    </location>
</feature>
<accession>A0A559TJX3</accession>
<evidence type="ECO:0000313" key="2">
    <source>
        <dbReference type="EMBL" id="TVZ74904.1"/>
    </source>
</evidence>
<comment type="caution">
    <text evidence="2">The sequence shown here is derived from an EMBL/GenBank/DDBJ whole genome shotgun (WGS) entry which is preliminary data.</text>
</comment>
<dbReference type="AlphaFoldDB" id="A0A559TJX3"/>
<feature type="region of interest" description="Disordered" evidence="1">
    <location>
        <begin position="123"/>
        <end position="171"/>
    </location>
</feature>
<proteinExistence type="predicted"/>
<feature type="compositionally biased region" description="Basic and acidic residues" evidence="1">
    <location>
        <begin position="85"/>
        <end position="94"/>
    </location>
</feature>